<proteinExistence type="predicted"/>
<dbReference type="InterPro" id="IPR019670">
    <property type="entry name" value="DUF2523"/>
</dbReference>
<evidence type="ECO:0000256" key="1">
    <source>
        <dbReference type="SAM" id="Phobius"/>
    </source>
</evidence>
<sequence length="99" mass="10972">MSLFTIIGFALNALLGFMFRSSVVKWATFFALWYVVTELVAAIKSSSFFPKVSTLNEAFSGIPNGVWYWLDLFAASEGVPMVISSVAARFLIRRLPIIG</sequence>
<dbReference type="Proteomes" id="UP000343335">
    <property type="component" value="Unassembled WGS sequence"/>
</dbReference>
<accession>A0A5E4T7C5</accession>
<organism evidence="2 3">
    <name type="scientific">Pandoraea commovens</name>
    <dbReference type="NCBI Taxonomy" id="2508289"/>
    <lineage>
        <taxon>Bacteria</taxon>
        <taxon>Pseudomonadati</taxon>
        <taxon>Pseudomonadota</taxon>
        <taxon>Betaproteobacteria</taxon>
        <taxon>Burkholderiales</taxon>
        <taxon>Burkholderiaceae</taxon>
        <taxon>Pandoraea</taxon>
    </lineage>
</organism>
<dbReference type="RefSeq" id="WP_150663367.1">
    <property type="nucleotide sequence ID" value="NZ_CABPSA010000001.1"/>
</dbReference>
<keyword evidence="1" id="KW-0472">Membrane</keyword>
<dbReference type="Pfam" id="PF10734">
    <property type="entry name" value="DUF2523"/>
    <property type="match status" value="1"/>
</dbReference>
<keyword evidence="1" id="KW-1133">Transmembrane helix</keyword>
<gene>
    <name evidence="2" type="ORF">PCO31010_01214</name>
</gene>
<dbReference type="EMBL" id="CABPSA010000001">
    <property type="protein sequence ID" value="VVD82314.1"/>
    <property type="molecule type" value="Genomic_DNA"/>
</dbReference>
<evidence type="ECO:0000313" key="3">
    <source>
        <dbReference type="Proteomes" id="UP000343335"/>
    </source>
</evidence>
<protein>
    <recommendedName>
        <fullName evidence="4">DUF2523 domain-containing protein</fullName>
    </recommendedName>
</protein>
<keyword evidence="1" id="KW-0812">Transmembrane</keyword>
<evidence type="ECO:0000313" key="2">
    <source>
        <dbReference type="EMBL" id="VVD82314.1"/>
    </source>
</evidence>
<dbReference type="OrthoDB" id="8481647at2"/>
<evidence type="ECO:0008006" key="4">
    <source>
        <dbReference type="Google" id="ProtNLM"/>
    </source>
</evidence>
<feature type="transmembrane region" description="Helical" evidence="1">
    <location>
        <begin position="26"/>
        <end position="43"/>
    </location>
</feature>
<name>A0A5E4T7C5_9BURK</name>
<dbReference type="AlphaFoldDB" id="A0A5E4T7C5"/>
<reference evidence="2 3" key="1">
    <citation type="submission" date="2019-08" db="EMBL/GenBank/DDBJ databases">
        <authorList>
            <person name="Peeters C."/>
        </authorList>
    </citation>
    <scope>NUCLEOTIDE SEQUENCE [LARGE SCALE GENOMIC DNA]</scope>
    <source>
        <strain evidence="2 3">LMG 31010</strain>
    </source>
</reference>